<dbReference type="AlphaFoldDB" id="A0A1I1NLH0"/>
<evidence type="ECO:0000259" key="4">
    <source>
        <dbReference type="SMART" id="SM00646"/>
    </source>
</evidence>
<dbReference type="SMART" id="SM00646">
    <property type="entry name" value="Ami_3"/>
    <property type="match status" value="1"/>
</dbReference>
<dbReference type="Gene3D" id="2.60.40.3500">
    <property type="match status" value="1"/>
</dbReference>
<dbReference type="InterPro" id="IPR021731">
    <property type="entry name" value="AMIN_dom"/>
</dbReference>
<dbReference type="InterPro" id="IPR050695">
    <property type="entry name" value="N-acetylmuramoyl_amidase_3"/>
</dbReference>
<dbReference type="InterPro" id="IPR002508">
    <property type="entry name" value="MurNAc-LAA_cat"/>
</dbReference>
<dbReference type="Pfam" id="PF01520">
    <property type="entry name" value="Amidase_3"/>
    <property type="match status" value="1"/>
</dbReference>
<dbReference type="PANTHER" id="PTHR30404:SF0">
    <property type="entry name" value="N-ACETYLMURAMOYL-L-ALANINE AMIDASE AMIC"/>
    <property type="match status" value="1"/>
</dbReference>
<gene>
    <name evidence="5" type="ORF">SAMN05421762_3019</name>
</gene>
<dbReference type="GO" id="GO:0008745">
    <property type="term" value="F:N-acetylmuramoyl-L-alanine amidase activity"/>
    <property type="evidence" value="ECO:0007669"/>
    <property type="project" value="UniProtKB-EC"/>
</dbReference>
<proteinExistence type="predicted"/>
<comment type="catalytic activity">
    <reaction evidence="1">
        <text>Hydrolyzes the link between N-acetylmuramoyl residues and L-amino acid residues in certain cell-wall glycopeptides.</text>
        <dbReference type="EC" id="3.5.1.28"/>
    </reaction>
</comment>
<dbReference type="STRING" id="517719.SAMN05421762_3019"/>
<dbReference type="CDD" id="cd02696">
    <property type="entry name" value="MurNAc-LAA"/>
    <property type="match status" value="1"/>
</dbReference>
<evidence type="ECO:0000256" key="3">
    <source>
        <dbReference type="ARBA" id="ARBA00022801"/>
    </source>
</evidence>
<protein>
    <recommendedName>
        <fullName evidence="2">N-acetylmuramoyl-L-alanine amidase</fullName>
        <ecNumber evidence="2">3.5.1.28</ecNumber>
    </recommendedName>
</protein>
<dbReference type="PANTHER" id="PTHR30404">
    <property type="entry name" value="N-ACETYLMURAMOYL-L-ALANINE AMIDASE"/>
    <property type="match status" value="1"/>
</dbReference>
<feature type="domain" description="MurNAc-LAA" evidence="4">
    <location>
        <begin position="255"/>
        <end position="410"/>
    </location>
</feature>
<dbReference type="Proteomes" id="UP000231644">
    <property type="component" value="Unassembled WGS sequence"/>
</dbReference>
<dbReference type="RefSeq" id="WP_322788129.1">
    <property type="nucleotide sequence ID" value="NZ_FNZG01000001.1"/>
</dbReference>
<dbReference type="EC" id="3.5.1.28" evidence="2"/>
<name>A0A1I1NLH0_9RHOB</name>
<evidence type="ECO:0000256" key="2">
    <source>
        <dbReference type="ARBA" id="ARBA00011901"/>
    </source>
</evidence>
<evidence type="ECO:0000256" key="1">
    <source>
        <dbReference type="ARBA" id="ARBA00001561"/>
    </source>
</evidence>
<dbReference type="SUPFAM" id="SSF53187">
    <property type="entry name" value="Zn-dependent exopeptidases"/>
    <property type="match status" value="1"/>
</dbReference>
<accession>A0A1I1NLH0</accession>
<evidence type="ECO:0000313" key="5">
    <source>
        <dbReference type="EMBL" id="SFC98112.1"/>
    </source>
</evidence>
<dbReference type="Pfam" id="PF11741">
    <property type="entry name" value="AMIN"/>
    <property type="match status" value="1"/>
</dbReference>
<evidence type="ECO:0000313" key="6">
    <source>
        <dbReference type="Proteomes" id="UP000231644"/>
    </source>
</evidence>
<dbReference type="EMBL" id="FOLX01000001">
    <property type="protein sequence ID" value="SFC98112.1"/>
    <property type="molecule type" value="Genomic_DNA"/>
</dbReference>
<keyword evidence="3" id="KW-0378">Hydrolase</keyword>
<dbReference type="GO" id="GO:0030288">
    <property type="term" value="C:outer membrane-bounded periplasmic space"/>
    <property type="evidence" value="ECO:0007669"/>
    <property type="project" value="TreeGrafter"/>
</dbReference>
<keyword evidence="6" id="KW-1185">Reference proteome</keyword>
<organism evidence="5 6">
    <name type="scientific">Pseudooceanicola nitratireducens</name>
    <dbReference type="NCBI Taxonomy" id="517719"/>
    <lineage>
        <taxon>Bacteria</taxon>
        <taxon>Pseudomonadati</taxon>
        <taxon>Pseudomonadota</taxon>
        <taxon>Alphaproteobacteria</taxon>
        <taxon>Rhodobacterales</taxon>
        <taxon>Paracoccaceae</taxon>
        <taxon>Pseudooceanicola</taxon>
    </lineage>
</organism>
<reference evidence="5 6" key="1">
    <citation type="submission" date="2016-10" db="EMBL/GenBank/DDBJ databases">
        <authorList>
            <person name="de Groot N.N."/>
        </authorList>
    </citation>
    <scope>NUCLEOTIDE SEQUENCE [LARGE SCALE GENOMIC DNA]</scope>
    <source>
        <strain evidence="5 6">DSM 29619</strain>
    </source>
</reference>
<dbReference type="GO" id="GO:0009253">
    <property type="term" value="P:peptidoglycan catabolic process"/>
    <property type="evidence" value="ECO:0007669"/>
    <property type="project" value="InterPro"/>
</dbReference>
<dbReference type="Gene3D" id="3.40.630.40">
    <property type="entry name" value="Zn-dependent exopeptidases"/>
    <property type="match status" value="1"/>
</dbReference>
<sequence length="425" mass="45436">MSRSTFPRQVSLAIRDLAARALSALAVALLVMTLALPSAARAQGLTGLARIDTDASAISDQGRGVSVTLGLSQGVPWRIFTLAAPTRVVIDFREVDWTGLSAEALLQTDRVTGLRFGSYRPGWSRLVLTLADPMQIDTATMRIDTETGQAALSVGLSYTDAKSFADRAGAPRDPQWDLPVPALTAPPQGDDGILTVVIDPGHGGIDPGAVRGNLMEKTLMLDLARAVQETLIRRGDTRVILTRDDDSFVPLERRVSIAHDVRADVFISLHADVLPNGRARGATLYTLADTATDEASAKLAERHDRDDLLSGVDLTGKDDVVAGVLMDLARQETAPRAIALSETLQLAIAAADVPLNSRPHRAAAFSVLKAPDIPSVLIEVGYLSSERDRKNLGDPEFLSRIARALADGIAAWETADAAKRPLVRQ</sequence>